<dbReference type="Pfam" id="PF00583">
    <property type="entry name" value="Acetyltransf_1"/>
    <property type="match status" value="1"/>
</dbReference>
<protein>
    <submittedName>
        <fullName evidence="5">GNAT family N-acetyltransferase</fullName>
    </submittedName>
</protein>
<keyword evidence="2" id="KW-0012">Acyltransferase</keyword>
<evidence type="ECO:0000313" key="5">
    <source>
        <dbReference type="EMBL" id="PZR51905.1"/>
    </source>
</evidence>
<accession>A0A2W5WVP9</accession>
<dbReference type="PANTHER" id="PTHR43877:SF1">
    <property type="entry name" value="ACETYLTRANSFERASE"/>
    <property type="match status" value="1"/>
</dbReference>
<dbReference type="RefSeq" id="WP_111251861.1">
    <property type="nucleotide sequence ID" value="NZ_QKWH01000014.1"/>
</dbReference>
<dbReference type="EMBL" id="QKWH01000014">
    <property type="protein sequence ID" value="PZR51905.1"/>
    <property type="molecule type" value="Genomic_DNA"/>
</dbReference>
<evidence type="ECO:0000313" key="6">
    <source>
        <dbReference type="Proteomes" id="UP000248783"/>
    </source>
</evidence>
<evidence type="ECO:0000256" key="3">
    <source>
        <dbReference type="SAM" id="MobiDB-lite"/>
    </source>
</evidence>
<reference evidence="5 6" key="1">
    <citation type="submission" date="2018-06" db="EMBL/GenBank/DDBJ databases">
        <title>Whole genome sequencing of a novel hydrocarbon degrading bacterial strain, PW21 isolated from oil contaminated produced water sample.</title>
        <authorList>
            <person name="Nagkirti P."/>
            <person name="Shaikh A."/>
            <person name="Gowdaman V."/>
            <person name="Engineer A.E."/>
            <person name="Dagar S."/>
            <person name="Dhakephalkar P.K."/>
        </authorList>
    </citation>
    <scope>NUCLEOTIDE SEQUENCE [LARGE SCALE GENOMIC DNA]</scope>
    <source>
        <strain evidence="5 6">PW21</strain>
    </source>
</reference>
<proteinExistence type="predicted"/>
<dbReference type="PANTHER" id="PTHR43877">
    <property type="entry name" value="AMINOALKYLPHOSPHONATE N-ACETYLTRANSFERASE-RELATED-RELATED"/>
    <property type="match status" value="1"/>
</dbReference>
<feature type="region of interest" description="Disordered" evidence="3">
    <location>
        <begin position="196"/>
        <end position="241"/>
    </location>
</feature>
<dbReference type="Gene3D" id="3.40.630.30">
    <property type="match status" value="1"/>
</dbReference>
<keyword evidence="1 5" id="KW-0808">Transferase</keyword>
<feature type="compositionally biased region" description="Basic and acidic residues" evidence="3">
    <location>
        <begin position="209"/>
        <end position="229"/>
    </location>
</feature>
<gene>
    <name evidence="5" type="ORF">DNL40_13870</name>
</gene>
<sequence>MRSTPEIRPADRDDLVAVAALTAAARAVAPLGVPAEHATEDALLTHLSVYLASGGQVLVAEVDGQVVGFLLARTVGPHLFATESALVVDTLFVAPDARRRGVGHSLVSGAAALAGEAGAQHVYGVPPAGDRGMQRFLARLGFAPAAGHRVVATSALLRRFAQEGTALPRREVRPRGRRESTRAAIEEIIARRRRAREAGLPSGPLDLRAFQEEQRREERRHEERRHVEGRTGGPGPARSAS</sequence>
<name>A0A2W5WVP9_9MICO</name>
<evidence type="ECO:0000256" key="1">
    <source>
        <dbReference type="ARBA" id="ARBA00022679"/>
    </source>
</evidence>
<dbReference type="SUPFAM" id="SSF55729">
    <property type="entry name" value="Acyl-CoA N-acyltransferases (Nat)"/>
    <property type="match status" value="1"/>
</dbReference>
<feature type="domain" description="N-acetyltransferase" evidence="4">
    <location>
        <begin position="5"/>
        <end position="163"/>
    </location>
</feature>
<dbReference type="AlphaFoldDB" id="A0A2W5WVP9"/>
<dbReference type="Proteomes" id="UP000248783">
    <property type="component" value="Unassembled WGS sequence"/>
</dbReference>
<evidence type="ECO:0000256" key="2">
    <source>
        <dbReference type="ARBA" id="ARBA00023315"/>
    </source>
</evidence>
<organism evidence="5 6">
    <name type="scientific">Xylanimonas oleitrophica</name>
    <dbReference type="NCBI Taxonomy" id="2607479"/>
    <lineage>
        <taxon>Bacteria</taxon>
        <taxon>Bacillati</taxon>
        <taxon>Actinomycetota</taxon>
        <taxon>Actinomycetes</taxon>
        <taxon>Micrococcales</taxon>
        <taxon>Promicromonosporaceae</taxon>
        <taxon>Xylanimonas</taxon>
    </lineage>
</organism>
<keyword evidence="6" id="KW-1185">Reference proteome</keyword>
<dbReference type="InterPro" id="IPR050832">
    <property type="entry name" value="Bact_Acetyltransf"/>
</dbReference>
<dbReference type="PROSITE" id="PS51186">
    <property type="entry name" value="GNAT"/>
    <property type="match status" value="1"/>
</dbReference>
<dbReference type="CDD" id="cd04301">
    <property type="entry name" value="NAT_SF"/>
    <property type="match status" value="1"/>
</dbReference>
<dbReference type="InterPro" id="IPR000182">
    <property type="entry name" value="GNAT_dom"/>
</dbReference>
<evidence type="ECO:0000259" key="4">
    <source>
        <dbReference type="PROSITE" id="PS51186"/>
    </source>
</evidence>
<dbReference type="GO" id="GO:0016747">
    <property type="term" value="F:acyltransferase activity, transferring groups other than amino-acyl groups"/>
    <property type="evidence" value="ECO:0007669"/>
    <property type="project" value="InterPro"/>
</dbReference>
<comment type="caution">
    <text evidence="5">The sequence shown here is derived from an EMBL/GenBank/DDBJ whole genome shotgun (WGS) entry which is preliminary data.</text>
</comment>
<dbReference type="InterPro" id="IPR016181">
    <property type="entry name" value="Acyl_CoA_acyltransferase"/>
</dbReference>